<dbReference type="Proteomes" id="UP000799439">
    <property type="component" value="Unassembled WGS sequence"/>
</dbReference>
<accession>A0A9P4J6T2</accession>
<protein>
    <recommendedName>
        <fullName evidence="6">Restriction endonuclease type IV Mrr domain-containing protein</fullName>
    </recommendedName>
</protein>
<feature type="region of interest" description="Disordered" evidence="3">
    <location>
        <begin position="37"/>
        <end position="81"/>
    </location>
</feature>
<evidence type="ECO:0008006" key="6">
    <source>
        <dbReference type="Google" id="ProtNLM"/>
    </source>
</evidence>
<dbReference type="EMBL" id="ML996084">
    <property type="protein sequence ID" value="KAF2154255.1"/>
    <property type="molecule type" value="Genomic_DNA"/>
</dbReference>
<sequence>MRSGVLSCMRHLSRPCRAKAPLSQQWTLSRWHASSRVAAHHDTANPLSSTIGSPSPLSPPTSPPKKRGRPRKVPPPPTDPFLALRTPTDKHTTLATFEHHALATGLSRTSTVYIGTRYEYLVLTSLSRLGFTLSRIGGASDLGIDLVGRWAVPTPTTPDTVTQLNVLVQCKALTPTPQHVREMEGGLLGAPPGWRGKGTVAWLAAKGDATRGVREALQRSRVAMGFVGVEGEGRVVQMLWNAAAGESLVGLGVGTRFGADGGEEVVLTFEGRRWKG</sequence>
<feature type="compositionally biased region" description="Low complexity" evidence="3">
    <location>
        <begin position="46"/>
        <end position="55"/>
    </location>
</feature>
<dbReference type="Pfam" id="PF10356">
    <property type="entry name" value="RRG7"/>
    <property type="match status" value="2"/>
</dbReference>
<evidence type="ECO:0000256" key="3">
    <source>
        <dbReference type="SAM" id="MobiDB-lite"/>
    </source>
</evidence>
<dbReference type="OrthoDB" id="20734at2759"/>
<proteinExistence type="predicted"/>
<reference evidence="4" key="1">
    <citation type="journal article" date="2020" name="Stud. Mycol.">
        <title>101 Dothideomycetes genomes: a test case for predicting lifestyles and emergence of pathogens.</title>
        <authorList>
            <person name="Haridas S."/>
            <person name="Albert R."/>
            <person name="Binder M."/>
            <person name="Bloem J."/>
            <person name="Labutti K."/>
            <person name="Salamov A."/>
            <person name="Andreopoulos B."/>
            <person name="Baker S."/>
            <person name="Barry K."/>
            <person name="Bills G."/>
            <person name="Bluhm B."/>
            <person name="Cannon C."/>
            <person name="Castanera R."/>
            <person name="Culley D."/>
            <person name="Daum C."/>
            <person name="Ezra D."/>
            <person name="Gonzalez J."/>
            <person name="Henrissat B."/>
            <person name="Kuo A."/>
            <person name="Liang C."/>
            <person name="Lipzen A."/>
            <person name="Lutzoni F."/>
            <person name="Magnuson J."/>
            <person name="Mondo S."/>
            <person name="Nolan M."/>
            <person name="Ohm R."/>
            <person name="Pangilinan J."/>
            <person name="Park H.-J."/>
            <person name="Ramirez L."/>
            <person name="Alfaro M."/>
            <person name="Sun H."/>
            <person name="Tritt A."/>
            <person name="Yoshinaga Y."/>
            <person name="Zwiers L.-H."/>
            <person name="Turgeon B."/>
            <person name="Goodwin S."/>
            <person name="Spatafora J."/>
            <person name="Crous P."/>
            <person name="Grigoriev I."/>
        </authorList>
    </citation>
    <scope>NUCLEOTIDE SEQUENCE</scope>
    <source>
        <strain evidence="4">CBS 260.36</strain>
    </source>
</reference>
<evidence type="ECO:0000313" key="5">
    <source>
        <dbReference type="Proteomes" id="UP000799439"/>
    </source>
</evidence>
<dbReference type="PANTHER" id="PTHR28133">
    <property type="entry name" value="REQUIRED FOR RESPIRATORY GROWTH PROTEIN 7, MITOCHONDRIAL"/>
    <property type="match status" value="1"/>
</dbReference>
<keyword evidence="5" id="KW-1185">Reference proteome</keyword>
<dbReference type="InterPro" id="IPR018828">
    <property type="entry name" value="RRG7"/>
</dbReference>
<evidence type="ECO:0000256" key="2">
    <source>
        <dbReference type="ARBA" id="ARBA00023128"/>
    </source>
</evidence>
<gene>
    <name evidence="4" type="ORF">K461DRAFT_277365</name>
</gene>
<organism evidence="4 5">
    <name type="scientific">Myriangium duriaei CBS 260.36</name>
    <dbReference type="NCBI Taxonomy" id="1168546"/>
    <lineage>
        <taxon>Eukaryota</taxon>
        <taxon>Fungi</taxon>
        <taxon>Dikarya</taxon>
        <taxon>Ascomycota</taxon>
        <taxon>Pezizomycotina</taxon>
        <taxon>Dothideomycetes</taxon>
        <taxon>Dothideomycetidae</taxon>
        <taxon>Myriangiales</taxon>
        <taxon>Myriangiaceae</taxon>
        <taxon>Myriangium</taxon>
    </lineage>
</organism>
<comment type="caution">
    <text evidence="4">The sequence shown here is derived from an EMBL/GenBank/DDBJ whole genome shotgun (WGS) entry which is preliminary data.</text>
</comment>
<name>A0A9P4J6T2_9PEZI</name>
<keyword evidence="2" id="KW-0496">Mitochondrion</keyword>
<evidence type="ECO:0000256" key="1">
    <source>
        <dbReference type="ARBA" id="ARBA00004173"/>
    </source>
</evidence>
<dbReference type="GO" id="GO:0005739">
    <property type="term" value="C:mitochondrion"/>
    <property type="evidence" value="ECO:0007669"/>
    <property type="project" value="UniProtKB-SubCell"/>
</dbReference>
<evidence type="ECO:0000313" key="4">
    <source>
        <dbReference type="EMBL" id="KAF2154255.1"/>
    </source>
</evidence>
<dbReference type="PANTHER" id="PTHR28133:SF1">
    <property type="entry name" value="REQUIRED FOR RESPIRATORY GROWTH PROTEIN 7, MITOCHONDRIAL"/>
    <property type="match status" value="1"/>
</dbReference>
<dbReference type="AlphaFoldDB" id="A0A9P4J6T2"/>
<comment type="subcellular location">
    <subcellularLocation>
        <location evidence="1">Mitochondrion</location>
    </subcellularLocation>
</comment>